<dbReference type="AlphaFoldDB" id="A0A183AZQ6"/>
<evidence type="ECO:0000313" key="1">
    <source>
        <dbReference type="EMBL" id="VDP89713.1"/>
    </source>
</evidence>
<dbReference type="WBParaSite" id="ECPE_0001247701-mRNA-1">
    <property type="protein sequence ID" value="ECPE_0001247701-mRNA-1"/>
    <property type="gene ID" value="ECPE_0001247701"/>
</dbReference>
<dbReference type="Proteomes" id="UP000272942">
    <property type="component" value="Unassembled WGS sequence"/>
</dbReference>
<name>A0A183AZQ6_9TREM</name>
<organism evidence="3">
    <name type="scientific">Echinostoma caproni</name>
    <dbReference type="NCBI Taxonomy" id="27848"/>
    <lineage>
        <taxon>Eukaryota</taxon>
        <taxon>Metazoa</taxon>
        <taxon>Spiralia</taxon>
        <taxon>Lophotrochozoa</taxon>
        <taxon>Platyhelminthes</taxon>
        <taxon>Trematoda</taxon>
        <taxon>Digenea</taxon>
        <taxon>Plagiorchiida</taxon>
        <taxon>Echinostomata</taxon>
        <taxon>Echinostomatoidea</taxon>
        <taxon>Echinostomatidae</taxon>
        <taxon>Echinostoma</taxon>
    </lineage>
</organism>
<sequence>YHSVVSRVWSTVKPVLQRIEAEFDKNPLETVSEREAGEAELYGPIVAAAAASQCDFPTSDDDQVPAPNRFLSAHLNSHGSEDLDTSEAVFIKQFVPKMSNEEIDRLFDNALGGATSPGRAPSLFGSEPDPDAFHGAGSPGAMPWVMSDEYATDDDEVSDIVDETIVSGRPEYVGIKPQAR</sequence>
<accession>A0A183AZQ6</accession>
<proteinExistence type="predicted"/>
<evidence type="ECO:0000313" key="2">
    <source>
        <dbReference type="Proteomes" id="UP000272942"/>
    </source>
</evidence>
<evidence type="ECO:0000313" key="3">
    <source>
        <dbReference type="WBParaSite" id="ECPE_0001247701-mRNA-1"/>
    </source>
</evidence>
<reference evidence="1 2" key="2">
    <citation type="submission" date="2018-11" db="EMBL/GenBank/DDBJ databases">
        <authorList>
            <consortium name="Pathogen Informatics"/>
        </authorList>
    </citation>
    <scope>NUCLEOTIDE SEQUENCE [LARGE SCALE GENOMIC DNA]</scope>
    <source>
        <strain evidence="1 2">Egypt</strain>
    </source>
</reference>
<dbReference type="EMBL" id="UZAN01052859">
    <property type="protein sequence ID" value="VDP89713.1"/>
    <property type="molecule type" value="Genomic_DNA"/>
</dbReference>
<dbReference type="OrthoDB" id="6242479at2759"/>
<keyword evidence="2" id="KW-1185">Reference proteome</keyword>
<gene>
    <name evidence="1" type="ORF">ECPE_LOCUS12441</name>
</gene>
<protein>
    <submittedName>
        <fullName evidence="3">Pecanex_C domain-containing protein</fullName>
    </submittedName>
</protein>
<reference evidence="3" key="1">
    <citation type="submission" date="2016-06" db="UniProtKB">
        <authorList>
            <consortium name="WormBaseParasite"/>
        </authorList>
    </citation>
    <scope>IDENTIFICATION</scope>
</reference>